<dbReference type="PROSITE" id="PS50850">
    <property type="entry name" value="MFS"/>
    <property type="match status" value="1"/>
</dbReference>
<feature type="transmembrane region" description="Helical" evidence="8">
    <location>
        <begin position="94"/>
        <end position="118"/>
    </location>
</feature>
<dbReference type="CDD" id="cd17320">
    <property type="entry name" value="MFS_MdfA_MDR_like"/>
    <property type="match status" value="1"/>
</dbReference>
<organism evidence="10 11">
    <name type="scientific">Verminephrobacter eiseniae (strain EF01-2)</name>
    <dbReference type="NCBI Taxonomy" id="391735"/>
    <lineage>
        <taxon>Bacteria</taxon>
        <taxon>Pseudomonadati</taxon>
        <taxon>Pseudomonadota</taxon>
        <taxon>Betaproteobacteria</taxon>
        <taxon>Burkholderiales</taxon>
        <taxon>Comamonadaceae</taxon>
        <taxon>Verminephrobacter</taxon>
    </lineage>
</organism>
<evidence type="ECO:0000256" key="7">
    <source>
        <dbReference type="ARBA" id="ARBA00023136"/>
    </source>
</evidence>
<feature type="transmembrane region" description="Helical" evidence="8">
    <location>
        <begin position="130"/>
        <end position="149"/>
    </location>
</feature>
<evidence type="ECO:0000259" key="9">
    <source>
        <dbReference type="PROSITE" id="PS50850"/>
    </source>
</evidence>
<dbReference type="HOGENOM" id="CLU_001265_47_0_4"/>
<feature type="transmembrane region" description="Helical" evidence="8">
    <location>
        <begin position="53"/>
        <end position="74"/>
    </location>
</feature>
<evidence type="ECO:0000256" key="2">
    <source>
        <dbReference type="ARBA" id="ARBA00006236"/>
    </source>
</evidence>
<evidence type="ECO:0000313" key="10">
    <source>
        <dbReference type="EMBL" id="ABM59931.1"/>
    </source>
</evidence>
<dbReference type="GO" id="GO:1990961">
    <property type="term" value="P:xenobiotic detoxification by transmembrane export across the plasma membrane"/>
    <property type="evidence" value="ECO:0007669"/>
    <property type="project" value="InterPro"/>
</dbReference>
<feature type="transmembrane region" description="Helical" evidence="8">
    <location>
        <begin position="304"/>
        <end position="322"/>
    </location>
</feature>
<accession>A1WQM4</accession>
<feature type="transmembrane region" description="Helical" evidence="8">
    <location>
        <begin position="334"/>
        <end position="355"/>
    </location>
</feature>
<dbReference type="InterPro" id="IPR050189">
    <property type="entry name" value="MFS_Efflux_Transporters"/>
</dbReference>
<dbReference type="Gene3D" id="1.20.1720.10">
    <property type="entry name" value="Multidrug resistance protein D"/>
    <property type="match status" value="1"/>
</dbReference>
<evidence type="ECO:0000256" key="5">
    <source>
        <dbReference type="ARBA" id="ARBA00022692"/>
    </source>
</evidence>
<dbReference type="InterPro" id="IPR036259">
    <property type="entry name" value="MFS_trans_sf"/>
</dbReference>
<feature type="transmembrane region" description="Helical" evidence="8">
    <location>
        <begin position="155"/>
        <end position="176"/>
    </location>
</feature>
<feature type="transmembrane region" description="Helical" evidence="8">
    <location>
        <begin position="267"/>
        <end position="292"/>
    </location>
</feature>
<gene>
    <name evidence="10" type="ordered locus">Veis_4226</name>
</gene>
<dbReference type="KEGG" id="vei:Veis_4226"/>
<proteinExistence type="inferred from homology"/>
<feature type="transmembrane region" description="Helical" evidence="8">
    <location>
        <begin position="216"/>
        <end position="236"/>
    </location>
</feature>
<keyword evidence="8" id="KW-0997">Cell inner membrane</keyword>
<comment type="caution">
    <text evidence="8">Lacks conserved residue(s) required for the propagation of feature annotation.</text>
</comment>
<dbReference type="GO" id="GO:0005886">
    <property type="term" value="C:plasma membrane"/>
    <property type="evidence" value="ECO:0007669"/>
    <property type="project" value="UniProtKB-SubCell"/>
</dbReference>
<dbReference type="EMBL" id="CP000542">
    <property type="protein sequence ID" value="ABM59931.1"/>
    <property type="molecule type" value="Genomic_DNA"/>
</dbReference>
<protein>
    <recommendedName>
        <fullName evidence="8">Bcr/CflA family efflux transporter</fullName>
    </recommendedName>
</protein>
<evidence type="ECO:0000256" key="1">
    <source>
        <dbReference type="ARBA" id="ARBA00004651"/>
    </source>
</evidence>
<evidence type="ECO:0000256" key="8">
    <source>
        <dbReference type="RuleBase" id="RU365088"/>
    </source>
</evidence>
<dbReference type="AlphaFoldDB" id="A1WQM4"/>
<evidence type="ECO:0000313" key="11">
    <source>
        <dbReference type="Proteomes" id="UP000000374"/>
    </source>
</evidence>
<feature type="transmembrane region" description="Helical" evidence="8">
    <location>
        <begin position="392"/>
        <end position="417"/>
    </location>
</feature>
<evidence type="ECO:0000256" key="6">
    <source>
        <dbReference type="ARBA" id="ARBA00022989"/>
    </source>
</evidence>
<feature type="transmembrane region" description="Helical" evidence="8">
    <location>
        <begin position="423"/>
        <end position="445"/>
    </location>
</feature>
<dbReference type="GO" id="GO:0042910">
    <property type="term" value="F:xenobiotic transmembrane transporter activity"/>
    <property type="evidence" value="ECO:0007669"/>
    <property type="project" value="InterPro"/>
</dbReference>
<dbReference type="InterPro" id="IPR011701">
    <property type="entry name" value="MFS"/>
</dbReference>
<dbReference type="STRING" id="391735.Veis_4226"/>
<dbReference type="PANTHER" id="PTHR43124:SF3">
    <property type="entry name" value="CHLORAMPHENICOL EFFLUX PUMP RV0191"/>
    <property type="match status" value="1"/>
</dbReference>
<keyword evidence="4" id="KW-1003">Cell membrane</keyword>
<comment type="similarity">
    <text evidence="2 8">Belongs to the major facilitator superfamily. Bcr/CmlA family.</text>
</comment>
<feature type="domain" description="Major facilitator superfamily (MFS) profile" evidence="9">
    <location>
        <begin position="64"/>
        <end position="453"/>
    </location>
</feature>
<dbReference type="InterPro" id="IPR020846">
    <property type="entry name" value="MFS_dom"/>
</dbReference>
<dbReference type="eggNOG" id="COG2814">
    <property type="taxonomic scope" value="Bacteria"/>
</dbReference>
<name>A1WQM4_VEREI</name>
<reference evidence="11" key="1">
    <citation type="submission" date="2006-12" db="EMBL/GenBank/DDBJ databases">
        <title>Complete sequence of chromosome 1 of Verminephrobacter eiseniae EF01-2.</title>
        <authorList>
            <person name="Copeland A."/>
            <person name="Lucas S."/>
            <person name="Lapidus A."/>
            <person name="Barry K."/>
            <person name="Detter J.C."/>
            <person name="Glavina del Rio T."/>
            <person name="Dalin E."/>
            <person name="Tice H."/>
            <person name="Pitluck S."/>
            <person name="Chertkov O."/>
            <person name="Brettin T."/>
            <person name="Bruce D."/>
            <person name="Han C."/>
            <person name="Tapia R."/>
            <person name="Gilna P."/>
            <person name="Schmutz J."/>
            <person name="Larimer F."/>
            <person name="Land M."/>
            <person name="Hauser L."/>
            <person name="Kyrpides N."/>
            <person name="Kim E."/>
            <person name="Stahl D."/>
            <person name="Richardson P."/>
        </authorList>
    </citation>
    <scope>NUCLEOTIDE SEQUENCE [LARGE SCALE GENOMIC DNA]</scope>
    <source>
        <strain evidence="11">EF01-2</strain>
    </source>
</reference>
<dbReference type="InterPro" id="IPR004812">
    <property type="entry name" value="Efflux_drug-R_Bcr/CmlA"/>
</dbReference>
<dbReference type="PANTHER" id="PTHR43124">
    <property type="entry name" value="PURINE EFFLUX PUMP PBUE"/>
    <property type="match status" value="1"/>
</dbReference>
<evidence type="ECO:0000256" key="3">
    <source>
        <dbReference type="ARBA" id="ARBA00022448"/>
    </source>
</evidence>
<dbReference type="SUPFAM" id="SSF103473">
    <property type="entry name" value="MFS general substrate transporter"/>
    <property type="match status" value="1"/>
</dbReference>
<dbReference type="Proteomes" id="UP000000374">
    <property type="component" value="Chromosome"/>
</dbReference>
<dbReference type="NCBIfam" id="TIGR00710">
    <property type="entry name" value="efflux_Bcr_CflA"/>
    <property type="match status" value="1"/>
</dbReference>
<comment type="subcellular location">
    <subcellularLocation>
        <location evidence="8">Cell inner membrane</location>
        <topology evidence="8">Multi-pass membrane protein</topology>
    </subcellularLocation>
    <subcellularLocation>
        <location evidence="1">Cell membrane</location>
        <topology evidence="1">Multi-pass membrane protein</topology>
    </subcellularLocation>
</comment>
<dbReference type="Pfam" id="PF07690">
    <property type="entry name" value="MFS_1"/>
    <property type="match status" value="1"/>
</dbReference>
<evidence type="ECO:0000256" key="4">
    <source>
        <dbReference type="ARBA" id="ARBA00022475"/>
    </source>
</evidence>
<feature type="transmembrane region" description="Helical" evidence="8">
    <location>
        <begin position="188"/>
        <end position="210"/>
    </location>
</feature>
<keyword evidence="6 8" id="KW-1133">Transmembrane helix</keyword>
<keyword evidence="7 8" id="KW-0472">Membrane</keyword>
<keyword evidence="5 8" id="KW-0812">Transmembrane</keyword>
<keyword evidence="3 8" id="KW-0813">Transport</keyword>
<keyword evidence="11" id="KW-1185">Reference proteome</keyword>
<sequence length="465" mass="49001">MASADRQMIGDATLAFRNPPWPAGAEPAADSALLAFWYARADMPAPCASATSAAAPICLHPGLAILVLALLLSIQPVTTDLYLPALPAITNSLAAPMAAAQLTLSGLLLAFGCSQMVWGPLSDRFGRRPILLTGLCIYTLASLGSAFASTIAQLVLWRIAQGAAMGAAVMCARAIVRDLYTPLEGARAMSKALTGLGIVACVCAPLGGLLSQWLGWRAALLVLTGYALVTLALVAWRLPETLVQRNPQALQPRTLLRTWQQVLRNPTFWAFSLLTTTSYGGLFTFLAASPFVYIDVLGLTRTQYGWVMASACLAYFAGTLLCRRLLSRHGLLRTVAIAGGLSVSGGTLLALVALLGWHQPWALLLPFYLFMLGHGMHQPCGQSGAVGPFPKAAGVASALSGCMTMLAAFAMGGWLGLRLDGSIWPLVNGIWFWSVLLALVAWTLVQKFGDSTAAGTSAGDRSGRA</sequence>